<dbReference type="Proteomes" id="UP001586593">
    <property type="component" value="Unassembled WGS sequence"/>
</dbReference>
<organism evidence="3 4">
    <name type="scientific">Phialemonium thermophilum</name>
    <dbReference type="NCBI Taxonomy" id="223376"/>
    <lineage>
        <taxon>Eukaryota</taxon>
        <taxon>Fungi</taxon>
        <taxon>Dikarya</taxon>
        <taxon>Ascomycota</taxon>
        <taxon>Pezizomycotina</taxon>
        <taxon>Sordariomycetes</taxon>
        <taxon>Sordariomycetidae</taxon>
        <taxon>Cephalothecales</taxon>
        <taxon>Cephalothecaceae</taxon>
        <taxon>Phialemonium</taxon>
    </lineage>
</organism>
<dbReference type="EMBL" id="JAZHXJ010000741">
    <property type="protein sequence ID" value="KAL1852451.1"/>
    <property type="molecule type" value="Genomic_DNA"/>
</dbReference>
<sequence>MSSCSSSGMGDLASCTTGMGFPKSVIQVRLDNHYAARIYTTSSPVSGEVTIATRRDTPFDSIQILLVGNSKTTVEGVNGCHQVTHTFLKVPMPVPESSYPDPRVLEAGRIYTVPFHFVIPQYLTMNACNHAVRSDLVRDHHVLLPPSMHEWERDDLAPRMAQVEYVICARVFRRAEAEGKNTKLLEATQRIRVLPASAEEPPVSVTKHDRLYTLSKSKTLRKGLFSGKLGRVTAVGTQPPPVIVHPDGFGPITATGTTARVELAFDPAVIDILPPSVSAISGKIVAHTFYSGGPIANLPNVGDWSREATIDKRGSYAASVSLPGLSAGKVRWKQQLSAAVRRDSGYSSQSNEGDETAFSDVESPEERTKQRRSSHEKTGSKAKHRQRADSGGSPIYHVATLDIPIDLPLDKKTFIPTFHSCIASRVYVLQLALTLGTGSASTTLNLSLPIQVMVGSADQGLDAELPSFETAVEESEADAHLLPRVIQVPHQEYTLTSSLPGYGDSAPWR</sequence>
<keyword evidence="4" id="KW-1185">Reference proteome</keyword>
<evidence type="ECO:0000259" key="2">
    <source>
        <dbReference type="Pfam" id="PF04426"/>
    </source>
</evidence>
<dbReference type="PANTHER" id="PTHR31904">
    <property type="entry name" value="BYPASS OF STOP CODON PROTEIN 5-RELATED"/>
    <property type="match status" value="1"/>
</dbReference>
<evidence type="ECO:0000313" key="4">
    <source>
        <dbReference type="Proteomes" id="UP001586593"/>
    </source>
</evidence>
<dbReference type="Pfam" id="PF04426">
    <property type="entry name" value="Bul1_C"/>
    <property type="match status" value="1"/>
</dbReference>
<proteinExistence type="predicted"/>
<dbReference type="InterPro" id="IPR014752">
    <property type="entry name" value="Arrestin-like_C"/>
</dbReference>
<comment type="caution">
    <text evidence="3">The sequence shown here is derived from an EMBL/GenBank/DDBJ whole genome shotgun (WGS) entry which is preliminary data.</text>
</comment>
<feature type="domain" description="Bul1 C-terminal" evidence="2">
    <location>
        <begin position="347"/>
        <end position="452"/>
    </location>
</feature>
<dbReference type="Gene3D" id="2.60.40.640">
    <property type="match status" value="1"/>
</dbReference>
<feature type="compositionally biased region" description="Basic and acidic residues" evidence="1">
    <location>
        <begin position="364"/>
        <end position="379"/>
    </location>
</feature>
<protein>
    <recommendedName>
        <fullName evidence="2">Bul1 C-terminal domain-containing protein</fullName>
    </recommendedName>
</protein>
<evidence type="ECO:0000313" key="3">
    <source>
        <dbReference type="EMBL" id="KAL1852451.1"/>
    </source>
</evidence>
<gene>
    <name evidence="3" type="ORF">VTK73DRAFT_9217</name>
</gene>
<name>A0ABR3W3T5_9PEZI</name>
<dbReference type="InterPro" id="IPR022794">
    <property type="entry name" value="Bul1_C"/>
</dbReference>
<evidence type="ECO:0000256" key="1">
    <source>
        <dbReference type="SAM" id="MobiDB-lite"/>
    </source>
</evidence>
<feature type="region of interest" description="Disordered" evidence="1">
    <location>
        <begin position="341"/>
        <end position="393"/>
    </location>
</feature>
<reference evidence="3 4" key="1">
    <citation type="journal article" date="2024" name="Commun. Biol.">
        <title>Comparative genomic analysis of thermophilic fungi reveals convergent evolutionary adaptations and gene losses.</title>
        <authorList>
            <person name="Steindorff A.S."/>
            <person name="Aguilar-Pontes M.V."/>
            <person name="Robinson A.J."/>
            <person name="Andreopoulos B."/>
            <person name="LaButti K."/>
            <person name="Kuo A."/>
            <person name="Mondo S."/>
            <person name="Riley R."/>
            <person name="Otillar R."/>
            <person name="Haridas S."/>
            <person name="Lipzen A."/>
            <person name="Grimwood J."/>
            <person name="Schmutz J."/>
            <person name="Clum A."/>
            <person name="Reid I.D."/>
            <person name="Moisan M.C."/>
            <person name="Butler G."/>
            <person name="Nguyen T.T.M."/>
            <person name="Dewar K."/>
            <person name="Conant G."/>
            <person name="Drula E."/>
            <person name="Henrissat B."/>
            <person name="Hansel C."/>
            <person name="Singer S."/>
            <person name="Hutchinson M.I."/>
            <person name="de Vries R.P."/>
            <person name="Natvig D.O."/>
            <person name="Powell A.J."/>
            <person name="Tsang A."/>
            <person name="Grigoriev I.V."/>
        </authorList>
    </citation>
    <scope>NUCLEOTIDE SEQUENCE [LARGE SCALE GENOMIC DNA]</scope>
    <source>
        <strain evidence="3 4">ATCC 24622</strain>
    </source>
</reference>
<dbReference type="PANTHER" id="PTHR31904:SF1">
    <property type="entry name" value="BYPASS OF STOP CODON PROTEIN 5-RELATED"/>
    <property type="match status" value="1"/>
</dbReference>
<accession>A0ABR3W3T5</accession>
<dbReference type="InterPro" id="IPR039634">
    <property type="entry name" value="Bul1-like"/>
</dbReference>